<reference evidence="2" key="1">
    <citation type="submission" date="2014-12" db="EMBL/GenBank/DDBJ databases">
        <title>Insight into the proteome of Arion vulgaris.</title>
        <authorList>
            <person name="Aradska J."/>
            <person name="Bulat T."/>
            <person name="Smidak R."/>
            <person name="Sarate P."/>
            <person name="Gangsoo J."/>
            <person name="Sialana F."/>
            <person name="Bilban M."/>
            <person name="Lubec G."/>
        </authorList>
    </citation>
    <scope>NUCLEOTIDE SEQUENCE</scope>
    <source>
        <tissue evidence="2">Skin</tissue>
    </source>
</reference>
<feature type="non-terminal residue" evidence="2">
    <location>
        <position position="1"/>
    </location>
</feature>
<dbReference type="AlphaFoldDB" id="A0A0B7ARX4"/>
<proteinExistence type="predicted"/>
<gene>
    <name evidence="2" type="primary">ORF138075</name>
</gene>
<sequence>DKRRRRRMIATVVDKSASKGLDLNRRRKNKMKVIVISKKHNPENNMTIKGSNTIETEISHR</sequence>
<name>A0A0B7ARX4_9EUPU</name>
<feature type="compositionally biased region" description="Polar residues" evidence="1">
    <location>
        <begin position="43"/>
        <end position="61"/>
    </location>
</feature>
<accession>A0A0B7ARX4</accession>
<protein>
    <submittedName>
        <fullName evidence="2">Uncharacterized protein</fullName>
    </submittedName>
</protein>
<feature type="region of interest" description="Disordered" evidence="1">
    <location>
        <begin position="42"/>
        <end position="61"/>
    </location>
</feature>
<organism evidence="2">
    <name type="scientific">Arion vulgaris</name>
    <dbReference type="NCBI Taxonomy" id="1028688"/>
    <lineage>
        <taxon>Eukaryota</taxon>
        <taxon>Metazoa</taxon>
        <taxon>Spiralia</taxon>
        <taxon>Lophotrochozoa</taxon>
        <taxon>Mollusca</taxon>
        <taxon>Gastropoda</taxon>
        <taxon>Heterobranchia</taxon>
        <taxon>Euthyneura</taxon>
        <taxon>Panpulmonata</taxon>
        <taxon>Eupulmonata</taxon>
        <taxon>Stylommatophora</taxon>
        <taxon>Helicina</taxon>
        <taxon>Arionoidea</taxon>
        <taxon>Arionidae</taxon>
        <taxon>Arion</taxon>
    </lineage>
</organism>
<evidence type="ECO:0000313" key="2">
    <source>
        <dbReference type="EMBL" id="CEK83618.1"/>
    </source>
</evidence>
<evidence type="ECO:0000256" key="1">
    <source>
        <dbReference type="SAM" id="MobiDB-lite"/>
    </source>
</evidence>
<dbReference type="EMBL" id="HACG01036753">
    <property type="protein sequence ID" value="CEK83618.1"/>
    <property type="molecule type" value="Transcribed_RNA"/>
</dbReference>